<dbReference type="OrthoDB" id="843225at2759"/>
<keyword evidence="3" id="KW-1185">Reference proteome</keyword>
<dbReference type="InterPro" id="IPR044162">
    <property type="entry name" value="PHOS32/34"/>
</dbReference>
<protein>
    <recommendedName>
        <fullName evidence="1">UspA domain-containing protein</fullName>
    </recommendedName>
</protein>
<organism evidence="2 3">
    <name type="scientific">Zizania palustris</name>
    <name type="common">Northern wild rice</name>
    <dbReference type="NCBI Taxonomy" id="103762"/>
    <lineage>
        <taxon>Eukaryota</taxon>
        <taxon>Viridiplantae</taxon>
        <taxon>Streptophyta</taxon>
        <taxon>Embryophyta</taxon>
        <taxon>Tracheophyta</taxon>
        <taxon>Spermatophyta</taxon>
        <taxon>Magnoliopsida</taxon>
        <taxon>Liliopsida</taxon>
        <taxon>Poales</taxon>
        <taxon>Poaceae</taxon>
        <taxon>BOP clade</taxon>
        <taxon>Oryzoideae</taxon>
        <taxon>Oryzeae</taxon>
        <taxon>Zizaniinae</taxon>
        <taxon>Zizania</taxon>
    </lineage>
</organism>
<dbReference type="AlphaFoldDB" id="A0A8J5SHT8"/>
<sequence length="169" mass="18766">MMEADLDAFTTSVVDILAKTLNDVRIPYKIHIMKDHDMKEKLCLEVERLGLSVVIMGSKGFGTARQTSNGRLGSMNDYCVHHCVCPVVVVCSNEDGVVEDAEAGIGAELAMGEEVLHPMPKEDAEYHDATEEHKVDIFRMKVLDISENTITIESEKQPYGFEHGENKSP</sequence>
<dbReference type="EMBL" id="JAAALK010000284">
    <property type="protein sequence ID" value="KAG8069192.1"/>
    <property type="molecule type" value="Genomic_DNA"/>
</dbReference>
<gene>
    <name evidence="2" type="ORF">GUJ93_ZPchr0005g14541</name>
</gene>
<accession>A0A8J5SHT8</accession>
<dbReference type="Proteomes" id="UP000729402">
    <property type="component" value="Unassembled WGS sequence"/>
</dbReference>
<proteinExistence type="predicted"/>
<dbReference type="InterPro" id="IPR006016">
    <property type="entry name" value="UspA"/>
</dbReference>
<evidence type="ECO:0000313" key="2">
    <source>
        <dbReference type="EMBL" id="KAG8069192.1"/>
    </source>
</evidence>
<dbReference type="Pfam" id="PF00582">
    <property type="entry name" value="Usp"/>
    <property type="match status" value="1"/>
</dbReference>
<evidence type="ECO:0000259" key="1">
    <source>
        <dbReference type="Pfam" id="PF00582"/>
    </source>
</evidence>
<evidence type="ECO:0000313" key="3">
    <source>
        <dbReference type="Proteomes" id="UP000729402"/>
    </source>
</evidence>
<dbReference type="PANTHER" id="PTHR31966:SF13">
    <property type="entry name" value="OS07G0551400 PROTEIN"/>
    <property type="match status" value="1"/>
</dbReference>
<reference evidence="2" key="1">
    <citation type="journal article" date="2021" name="bioRxiv">
        <title>Whole Genome Assembly and Annotation of Northern Wild Rice, Zizania palustris L., Supports a Whole Genome Duplication in the Zizania Genus.</title>
        <authorList>
            <person name="Haas M."/>
            <person name="Kono T."/>
            <person name="Macchietto M."/>
            <person name="Millas R."/>
            <person name="McGilp L."/>
            <person name="Shao M."/>
            <person name="Duquette J."/>
            <person name="Hirsch C.N."/>
            <person name="Kimball J."/>
        </authorList>
    </citation>
    <scope>NUCLEOTIDE SEQUENCE</scope>
    <source>
        <tissue evidence="2">Fresh leaf tissue</tissue>
    </source>
</reference>
<reference evidence="2" key="2">
    <citation type="submission" date="2021-02" db="EMBL/GenBank/DDBJ databases">
        <authorList>
            <person name="Kimball J.A."/>
            <person name="Haas M.W."/>
            <person name="Macchietto M."/>
            <person name="Kono T."/>
            <person name="Duquette J."/>
            <person name="Shao M."/>
        </authorList>
    </citation>
    <scope>NUCLEOTIDE SEQUENCE</scope>
    <source>
        <tissue evidence="2">Fresh leaf tissue</tissue>
    </source>
</reference>
<comment type="caution">
    <text evidence="2">The sequence shown here is derived from an EMBL/GenBank/DDBJ whole genome shotgun (WGS) entry which is preliminary data.</text>
</comment>
<feature type="domain" description="UspA" evidence="1">
    <location>
        <begin position="29"/>
        <end position="90"/>
    </location>
</feature>
<name>A0A8J5SHT8_ZIZPA</name>
<dbReference type="PANTHER" id="PTHR31966">
    <property type="entry name" value="OS01G0783500 PROTEIN"/>
    <property type="match status" value="1"/>
</dbReference>